<comment type="similarity">
    <text evidence="11">Belongs to the G-protein coupled receptor 1 family.</text>
</comment>
<evidence type="ECO:0000256" key="4">
    <source>
        <dbReference type="ARBA" id="ARBA00022989"/>
    </source>
</evidence>
<accession>A0A6P7MKD7</accession>
<keyword evidence="2 11" id="KW-1003">Cell membrane</keyword>
<dbReference type="CDD" id="cd14968">
    <property type="entry name" value="7tmA_Adenosine_R"/>
    <property type="match status" value="1"/>
</dbReference>
<dbReference type="PANTHER" id="PTHR24246">
    <property type="entry name" value="OLFACTORY RECEPTOR AND ADENOSINE RECEPTOR"/>
    <property type="match status" value="1"/>
</dbReference>
<evidence type="ECO:0000256" key="11">
    <source>
        <dbReference type="RuleBase" id="RU201114"/>
    </source>
</evidence>
<dbReference type="Pfam" id="PF00001">
    <property type="entry name" value="7tm_1"/>
    <property type="match status" value="1"/>
</dbReference>
<feature type="non-terminal residue" evidence="14">
    <location>
        <position position="1"/>
    </location>
</feature>
<evidence type="ECO:0000313" key="13">
    <source>
        <dbReference type="Proteomes" id="UP000515150"/>
    </source>
</evidence>
<feature type="transmembrane region" description="Helical" evidence="11">
    <location>
        <begin position="260"/>
        <end position="280"/>
    </location>
</feature>
<dbReference type="InParanoid" id="A0A6P7MKD7"/>
<dbReference type="Proteomes" id="UP000515150">
    <property type="component" value="Chromosome 5"/>
</dbReference>
<dbReference type="FunCoup" id="A0A6P7MKD7">
    <property type="interactions" value="1"/>
</dbReference>
<dbReference type="GO" id="GO:0005886">
    <property type="term" value="C:plasma membrane"/>
    <property type="evidence" value="ECO:0007669"/>
    <property type="project" value="UniProtKB-SubCell"/>
</dbReference>
<dbReference type="InterPro" id="IPR017452">
    <property type="entry name" value="GPCR_Rhodpsn_7TM"/>
</dbReference>
<feature type="transmembrane region" description="Helical" evidence="11">
    <location>
        <begin position="222"/>
        <end position="240"/>
    </location>
</feature>
<evidence type="ECO:0000256" key="6">
    <source>
        <dbReference type="ARBA" id="ARBA00023136"/>
    </source>
</evidence>
<dbReference type="GO" id="GO:0001609">
    <property type="term" value="F:G protein-coupled adenosine receptor activity"/>
    <property type="evidence" value="ECO:0007669"/>
    <property type="project" value="UniProtKB-UniRule"/>
</dbReference>
<keyword evidence="5 11" id="KW-0297">G-protein coupled receptor</keyword>
<evidence type="ECO:0000259" key="12">
    <source>
        <dbReference type="PROSITE" id="PS50262"/>
    </source>
</evidence>
<dbReference type="GO" id="GO:0045202">
    <property type="term" value="C:synapse"/>
    <property type="evidence" value="ECO:0007669"/>
    <property type="project" value="TreeGrafter"/>
</dbReference>
<keyword evidence="6 11" id="KW-0472">Membrane</keyword>
<evidence type="ECO:0000256" key="8">
    <source>
        <dbReference type="ARBA" id="ARBA00023170"/>
    </source>
</evidence>
<evidence type="ECO:0000256" key="3">
    <source>
        <dbReference type="ARBA" id="ARBA00022692"/>
    </source>
</evidence>
<dbReference type="PROSITE" id="PS00237">
    <property type="entry name" value="G_PROTEIN_RECEP_F1_1"/>
    <property type="match status" value="1"/>
</dbReference>
<reference evidence="14" key="1">
    <citation type="submission" date="2025-08" db="UniProtKB">
        <authorList>
            <consortium name="RefSeq"/>
        </authorList>
    </citation>
    <scope>IDENTIFICATION</scope>
</reference>
<feature type="transmembrane region" description="Helical" evidence="11">
    <location>
        <begin position="6"/>
        <end position="31"/>
    </location>
</feature>
<comment type="subcellular location">
    <subcellularLocation>
        <location evidence="1 11">Cell membrane</location>
        <topology evidence="1 11">Multi-pass membrane protein</topology>
    </subcellularLocation>
</comment>
<dbReference type="AlphaFoldDB" id="A0A6P7MKD7"/>
<dbReference type="SMART" id="SM01381">
    <property type="entry name" value="7TM_GPCR_Srsx"/>
    <property type="match status" value="1"/>
</dbReference>
<keyword evidence="3 11" id="KW-0812">Transmembrane</keyword>
<feature type="domain" description="G-protein coupled receptors family 1 profile" evidence="12">
    <location>
        <begin position="22"/>
        <end position="278"/>
    </location>
</feature>
<dbReference type="GeneID" id="114855419"/>
<feature type="transmembrane region" description="Helical" evidence="11">
    <location>
        <begin position="77"/>
        <end position="99"/>
    </location>
</feature>
<feature type="transmembrane region" description="Helical" evidence="11">
    <location>
        <begin position="120"/>
        <end position="143"/>
    </location>
</feature>
<organism evidence="13 14">
    <name type="scientific">Betta splendens</name>
    <name type="common">Siamese fighting fish</name>
    <dbReference type="NCBI Taxonomy" id="158456"/>
    <lineage>
        <taxon>Eukaryota</taxon>
        <taxon>Metazoa</taxon>
        <taxon>Chordata</taxon>
        <taxon>Craniata</taxon>
        <taxon>Vertebrata</taxon>
        <taxon>Euteleostomi</taxon>
        <taxon>Actinopterygii</taxon>
        <taxon>Neopterygii</taxon>
        <taxon>Teleostei</taxon>
        <taxon>Neoteleostei</taxon>
        <taxon>Acanthomorphata</taxon>
        <taxon>Anabantaria</taxon>
        <taxon>Anabantiformes</taxon>
        <taxon>Anabantoidei</taxon>
        <taxon>Osphronemidae</taxon>
        <taxon>Betta</taxon>
    </lineage>
</organism>
<keyword evidence="8 11" id="KW-0675">Receptor</keyword>
<sequence length="319" mass="35873">ISVMNALFTLVEVLVAVSCCLGNILVIWAVLISRSMRQPTFSLIVSLAVADFMVGCVAIPLAVVVDGRVKTTFHGCLFISCVIILFTLVSVLCLVAIAVDRYLRVYFPLRYKRSVTQRHSCFAVAACWLVAIPLSFAPMFGWYNHETLSNTGNSTFTCKFIAVIPMTYLVYFSFFFCNLTSLLVMTVLYACVFYTIQRRLRDKPGNRTQTQSQNYLDKEKQLAGSLALVLVLFSLSWLPLHVMNCISFFGEPNVVPPTAFYVGILLSHANSAVNPVIYAFKVQKIREAYLKIWRRYITRRRENGNSGTSQGTDNSLDNQ</sequence>
<dbReference type="SUPFAM" id="SSF81321">
    <property type="entry name" value="Family A G protein-coupled receptor-like"/>
    <property type="match status" value="1"/>
</dbReference>
<keyword evidence="4 11" id="KW-1133">Transmembrane helix</keyword>
<dbReference type="OrthoDB" id="9445642at2759"/>
<protein>
    <submittedName>
        <fullName evidence="14">Adenosine receptor A1-like</fullName>
    </submittedName>
</protein>
<dbReference type="GO" id="GO:0030425">
    <property type="term" value="C:dendrite"/>
    <property type="evidence" value="ECO:0007669"/>
    <property type="project" value="TreeGrafter"/>
</dbReference>
<dbReference type="KEGG" id="bspl:114855419"/>
<dbReference type="InterPro" id="IPR001634">
    <property type="entry name" value="Adenosn_rcpt"/>
</dbReference>
<evidence type="ECO:0000256" key="10">
    <source>
        <dbReference type="ARBA" id="ARBA00023224"/>
    </source>
</evidence>
<evidence type="ECO:0000256" key="5">
    <source>
        <dbReference type="ARBA" id="ARBA00023040"/>
    </source>
</evidence>
<keyword evidence="10 11" id="KW-0807">Transducer</keyword>
<evidence type="ECO:0000256" key="9">
    <source>
        <dbReference type="ARBA" id="ARBA00023180"/>
    </source>
</evidence>
<evidence type="ECO:0000313" key="14">
    <source>
        <dbReference type="RefSeq" id="XP_029006404.1"/>
    </source>
</evidence>
<gene>
    <name evidence="14" type="primary">LOC114855419</name>
</gene>
<dbReference type="PRINTS" id="PR00424">
    <property type="entry name" value="ADENOSINER"/>
</dbReference>
<feature type="transmembrane region" description="Helical" evidence="11">
    <location>
        <begin position="169"/>
        <end position="196"/>
    </location>
</feature>
<dbReference type="PANTHER" id="PTHR24246:SF54">
    <property type="entry name" value="ADENOSINE RECEPTOR A1-RELATED"/>
    <property type="match status" value="1"/>
</dbReference>
<feature type="transmembrane region" description="Helical" evidence="11">
    <location>
        <begin position="43"/>
        <end position="65"/>
    </location>
</feature>
<dbReference type="Gene3D" id="1.20.1070.10">
    <property type="entry name" value="Rhodopsin 7-helix transmembrane proteins"/>
    <property type="match status" value="1"/>
</dbReference>
<evidence type="ECO:0000256" key="2">
    <source>
        <dbReference type="ARBA" id="ARBA00022475"/>
    </source>
</evidence>
<name>A0A6P7MKD7_BETSP</name>
<keyword evidence="13" id="KW-1185">Reference proteome</keyword>
<dbReference type="InterPro" id="IPR000276">
    <property type="entry name" value="GPCR_Rhodpsn"/>
</dbReference>
<dbReference type="PROSITE" id="PS50262">
    <property type="entry name" value="G_PROTEIN_RECEP_F1_2"/>
    <property type="match status" value="1"/>
</dbReference>
<proteinExistence type="inferred from homology"/>
<keyword evidence="7 11" id="KW-1015">Disulfide bond</keyword>
<evidence type="ECO:0000256" key="7">
    <source>
        <dbReference type="ARBA" id="ARBA00023157"/>
    </source>
</evidence>
<evidence type="ECO:0000256" key="1">
    <source>
        <dbReference type="ARBA" id="ARBA00004651"/>
    </source>
</evidence>
<keyword evidence="9 11" id="KW-0325">Glycoprotein</keyword>
<dbReference type="PRINTS" id="PR00237">
    <property type="entry name" value="GPCRRHODOPSN"/>
</dbReference>
<dbReference type="RefSeq" id="XP_029006404.1">
    <property type="nucleotide sequence ID" value="XM_029150571.3"/>
</dbReference>